<feature type="signal peptide" evidence="1">
    <location>
        <begin position="1"/>
        <end position="18"/>
    </location>
</feature>
<dbReference type="EMBL" id="PDUD01000001">
    <property type="protein sequence ID" value="PHN08389.1"/>
    <property type="molecule type" value="Genomic_DNA"/>
</dbReference>
<evidence type="ECO:0000313" key="2">
    <source>
        <dbReference type="EMBL" id="PHN08389.1"/>
    </source>
</evidence>
<dbReference type="AlphaFoldDB" id="A0A2D0NJL0"/>
<dbReference type="RefSeq" id="WP_099147981.1">
    <property type="nucleotide sequence ID" value="NZ_PDUD01000001.1"/>
</dbReference>
<accession>A0A2D0NJL0</accession>
<proteinExistence type="predicted"/>
<comment type="caution">
    <text evidence="2">The sequence shown here is derived from an EMBL/GenBank/DDBJ whole genome shotgun (WGS) entry which is preliminary data.</text>
</comment>
<organism evidence="2 3">
    <name type="scientific">Flavilitoribacter nigricans (strain ATCC 23147 / DSM 23189 / NBRC 102662 / NCIMB 1420 / SS-2)</name>
    <name type="common">Lewinella nigricans</name>
    <dbReference type="NCBI Taxonomy" id="1122177"/>
    <lineage>
        <taxon>Bacteria</taxon>
        <taxon>Pseudomonadati</taxon>
        <taxon>Bacteroidota</taxon>
        <taxon>Saprospiria</taxon>
        <taxon>Saprospirales</taxon>
        <taxon>Lewinellaceae</taxon>
        <taxon>Flavilitoribacter</taxon>
    </lineage>
</organism>
<name>A0A2D0NJL0_FLAN2</name>
<gene>
    <name evidence="2" type="ORF">CRP01_00315</name>
</gene>
<reference evidence="2 3" key="1">
    <citation type="submission" date="2017-10" db="EMBL/GenBank/DDBJ databases">
        <title>The draft genome sequence of Lewinella nigricans NBRC 102662.</title>
        <authorList>
            <person name="Wang K."/>
        </authorList>
    </citation>
    <scope>NUCLEOTIDE SEQUENCE [LARGE SCALE GENOMIC DNA]</scope>
    <source>
        <strain evidence="2 3">NBRC 102662</strain>
    </source>
</reference>
<sequence>MKSIMLTLLMGLGHFVMAQQVFSGVFHQTEAQMVYADKLTEDALEGKVQEWNNQGFRTIDIESKLIDGKRYYWLIGSKSDLKSKLEIITGWSDFVKMKRAMVKEDYVLTDVEANALNEIDHHFVGIWHQGDTKHKIWKLDSVEGVEKKTEEMGEQNYYPVNIEVFQTPAKTPVYLVSYYYGPVTSQTHIFTTTDTKEFNTDLLQRTKSGYRMIKYEHFELNDVPHYISIYRRGDYESKFVRALDRTEFDGLWERQEKEGLHLVNVDIQ</sequence>
<evidence type="ECO:0000313" key="3">
    <source>
        <dbReference type="Proteomes" id="UP000223913"/>
    </source>
</evidence>
<dbReference type="Proteomes" id="UP000223913">
    <property type="component" value="Unassembled WGS sequence"/>
</dbReference>
<feature type="chain" id="PRO_5012452040" evidence="1">
    <location>
        <begin position="19"/>
        <end position="268"/>
    </location>
</feature>
<dbReference type="OrthoDB" id="1493491at2"/>
<keyword evidence="1" id="KW-0732">Signal</keyword>
<keyword evidence="3" id="KW-1185">Reference proteome</keyword>
<evidence type="ECO:0000256" key="1">
    <source>
        <dbReference type="SAM" id="SignalP"/>
    </source>
</evidence>
<protein>
    <submittedName>
        <fullName evidence="2">Uncharacterized protein</fullName>
    </submittedName>
</protein>